<evidence type="ECO:0000313" key="2">
    <source>
        <dbReference type="Proteomes" id="UP000014585"/>
    </source>
</evidence>
<sequence>MRFLSAFELKSAVLFRPLILAAEAVKKRARNPGRKLNEKQNYKLAILLMIFSSCDAGNILRLEALSSLC</sequence>
<dbReference type="EMBL" id="ATDT01000020">
    <property type="protein sequence ID" value="EPF16889.1"/>
    <property type="molecule type" value="Genomic_DNA"/>
</dbReference>
<organism evidence="1 2">
    <name type="scientific">Cedecea davisae DSM 4568</name>
    <dbReference type="NCBI Taxonomy" id="566551"/>
    <lineage>
        <taxon>Bacteria</taxon>
        <taxon>Pseudomonadati</taxon>
        <taxon>Pseudomonadota</taxon>
        <taxon>Gammaproteobacteria</taxon>
        <taxon>Enterobacterales</taxon>
        <taxon>Enterobacteriaceae</taxon>
        <taxon>Cedecea</taxon>
    </lineage>
</organism>
<protein>
    <submittedName>
        <fullName evidence="1">Uncharacterized protein</fullName>
    </submittedName>
</protein>
<gene>
    <name evidence="1" type="ORF">HMPREF0201_02124</name>
</gene>
<evidence type="ECO:0000313" key="1">
    <source>
        <dbReference type="EMBL" id="EPF16889.1"/>
    </source>
</evidence>
<dbReference type="Proteomes" id="UP000014585">
    <property type="component" value="Unassembled WGS sequence"/>
</dbReference>
<dbReference type="HOGENOM" id="CLU_2768256_0_0_6"/>
<accession>S3JUR0</accession>
<name>S3JUR0_9ENTR</name>
<comment type="caution">
    <text evidence="1">The sequence shown here is derived from an EMBL/GenBank/DDBJ whole genome shotgun (WGS) entry which is preliminary data.</text>
</comment>
<reference evidence="1 2" key="1">
    <citation type="submission" date="2013-04" db="EMBL/GenBank/DDBJ databases">
        <authorList>
            <person name="Weinstock G."/>
            <person name="Sodergren E."/>
            <person name="Lobos E.A."/>
            <person name="Fulton L."/>
            <person name="Fulton R."/>
            <person name="Courtney L."/>
            <person name="Fronick C."/>
            <person name="O'Laughlin M."/>
            <person name="Godfrey J."/>
            <person name="Wilson R.M."/>
            <person name="Miner T."/>
            <person name="Farmer C."/>
            <person name="Delehaunty K."/>
            <person name="Cordes M."/>
            <person name="Minx P."/>
            <person name="Tomlinson C."/>
            <person name="Chen J."/>
            <person name="Wollam A."/>
            <person name="Pepin K.H."/>
            <person name="Palsikar V.B."/>
            <person name="Zhang X."/>
            <person name="Suruliraj S."/>
            <person name="Perna N.T."/>
            <person name="Plunkett G."/>
            <person name="Warren W."/>
            <person name="Mitreva M."/>
            <person name="Mardis E.R."/>
            <person name="Wilson R.K."/>
        </authorList>
    </citation>
    <scope>NUCLEOTIDE SEQUENCE [LARGE SCALE GENOMIC DNA]</scope>
    <source>
        <strain evidence="1 2">DSM 4568</strain>
    </source>
</reference>
<dbReference type="AlphaFoldDB" id="S3JUR0"/>
<proteinExistence type="predicted"/>